<name>A7N3U9_VIBC1</name>
<protein>
    <submittedName>
        <fullName evidence="1">Uncharacterized protein</fullName>
    </submittedName>
</protein>
<reference evidence="1 2" key="1">
    <citation type="submission" date="2007-08" db="EMBL/GenBank/DDBJ databases">
        <authorList>
            <consortium name="The Vibrio harveyi Genome Sequencing Project"/>
            <person name="Bassler B."/>
            <person name="Clifton S.W."/>
            <person name="Fulton L."/>
            <person name="Delehaunty K."/>
            <person name="Fronick C."/>
            <person name="Harrison M."/>
            <person name="Markivic C."/>
            <person name="Fulton R."/>
            <person name="Tin-Wollam A.-M."/>
            <person name="Shah N."/>
            <person name="Pepin K."/>
            <person name="Nash W."/>
            <person name="Thiruvilangam P."/>
            <person name="Bhonagiri V."/>
            <person name="Waters C."/>
            <person name="Tu K.C."/>
            <person name="Irgon J."/>
            <person name="Wilson R.K."/>
        </authorList>
    </citation>
    <scope>NUCLEOTIDE SEQUENCE [LARGE SCALE GENOMIC DNA]</scope>
    <source>
        <strain evidence="2">ATCC BAA-1116 / BB120</strain>
    </source>
</reference>
<accession>A7N3U9</accession>
<dbReference type="KEGG" id="vha:VIBHAR_05405"/>
<dbReference type="AlphaFoldDB" id="A7N3U9"/>
<dbReference type="EMBL" id="CP000790">
    <property type="protein sequence ID" value="ABU73310.1"/>
    <property type="molecule type" value="Genomic_DNA"/>
</dbReference>
<dbReference type="PATRIC" id="fig|338187.36.peg.4293"/>
<sequence>MSLKYNEINKNVKCMYHKLNKKECIWVLIIKIREPIGDLFY</sequence>
<organism evidence="1 2">
    <name type="scientific">Vibrio campbellii (strain ATCC BAA-1116)</name>
    <dbReference type="NCBI Taxonomy" id="2902295"/>
    <lineage>
        <taxon>Bacteria</taxon>
        <taxon>Pseudomonadati</taxon>
        <taxon>Pseudomonadota</taxon>
        <taxon>Gammaproteobacteria</taxon>
        <taxon>Vibrionales</taxon>
        <taxon>Vibrionaceae</taxon>
        <taxon>Vibrio</taxon>
    </lineage>
</organism>
<proteinExistence type="predicted"/>
<evidence type="ECO:0000313" key="1">
    <source>
        <dbReference type="EMBL" id="ABU73310.1"/>
    </source>
</evidence>
<gene>
    <name evidence="1" type="ordered locus">VIBHAR_05405</name>
</gene>
<evidence type="ECO:0000313" key="2">
    <source>
        <dbReference type="Proteomes" id="UP000008152"/>
    </source>
</evidence>
<dbReference type="Proteomes" id="UP000008152">
    <property type="component" value="Chromosome II"/>
</dbReference>